<keyword evidence="3 8" id="KW-0560">Oxidoreductase</keyword>
<dbReference type="GO" id="GO:0016616">
    <property type="term" value="F:oxidoreductase activity, acting on the CH-OH group of donors, NAD or NADP as acceptor"/>
    <property type="evidence" value="ECO:0007669"/>
    <property type="project" value="UniProtKB-ARBA"/>
</dbReference>
<dbReference type="Proteomes" id="UP000485569">
    <property type="component" value="Unassembled WGS sequence"/>
</dbReference>
<dbReference type="Gene3D" id="3.20.20.100">
    <property type="entry name" value="NADP-dependent oxidoreductase domain"/>
    <property type="match status" value="1"/>
</dbReference>
<evidence type="ECO:0000256" key="2">
    <source>
        <dbReference type="ARBA" id="ARBA00022857"/>
    </source>
</evidence>
<evidence type="ECO:0000256" key="4">
    <source>
        <dbReference type="PIRSR" id="PIRSR000097-1"/>
    </source>
</evidence>
<accession>A0A1V5SJ56</accession>
<dbReference type="PANTHER" id="PTHR43827">
    <property type="entry name" value="2,5-DIKETO-D-GLUCONIC ACID REDUCTASE"/>
    <property type="match status" value="1"/>
</dbReference>
<evidence type="ECO:0000313" key="8">
    <source>
        <dbReference type="EMBL" id="OQA54012.1"/>
    </source>
</evidence>
<dbReference type="SUPFAM" id="SSF51430">
    <property type="entry name" value="NAD(P)-linked oxidoreductase"/>
    <property type="match status" value="1"/>
</dbReference>
<keyword evidence="2" id="KW-0521">NADP</keyword>
<name>A0A1V5SJ56_9BACT</name>
<protein>
    <submittedName>
        <fullName evidence="8">Putative oxidoreductase</fullName>
        <ecNumber evidence="8">1.-.-.-</ecNumber>
    </submittedName>
</protein>
<dbReference type="FunFam" id="3.20.20.100:FF:000015">
    <property type="entry name" value="Oxidoreductase, aldo/keto reductase family"/>
    <property type="match status" value="1"/>
</dbReference>
<feature type="site" description="Lowers pKa of active site Tyr" evidence="6">
    <location>
        <position position="72"/>
    </location>
</feature>
<gene>
    <name evidence="8" type="ORF">BWY41_02287</name>
</gene>
<evidence type="ECO:0000256" key="1">
    <source>
        <dbReference type="ARBA" id="ARBA00007905"/>
    </source>
</evidence>
<feature type="binding site" evidence="5">
    <location>
        <position position="105"/>
    </location>
    <ligand>
        <name>substrate</name>
    </ligand>
</feature>
<organism evidence="8">
    <name type="scientific">Candidatus Atribacter allofermentans</name>
    <dbReference type="NCBI Taxonomy" id="1852833"/>
    <lineage>
        <taxon>Bacteria</taxon>
        <taxon>Pseudomonadati</taxon>
        <taxon>Atribacterota</taxon>
        <taxon>Atribacteria</taxon>
        <taxon>Atribacterales</taxon>
        <taxon>Atribacteraceae</taxon>
        <taxon>Atribacter</taxon>
    </lineage>
</organism>
<dbReference type="InterPro" id="IPR023210">
    <property type="entry name" value="NADP_OxRdtase_dom"/>
</dbReference>
<evidence type="ECO:0000259" key="7">
    <source>
        <dbReference type="Pfam" id="PF00248"/>
    </source>
</evidence>
<reference evidence="8" key="1">
    <citation type="submission" date="2017-02" db="EMBL/GenBank/DDBJ databases">
        <title>Delving into the versatile metabolic prowess of the omnipresent phylum Bacteroidetes.</title>
        <authorList>
            <person name="Nobu M.K."/>
            <person name="Mei R."/>
            <person name="Narihiro T."/>
            <person name="Kuroda K."/>
            <person name="Liu W.-T."/>
        </authorList>
    </citation>
    <scope>NUCLEOTIDE SEQUENCE</scope>
    <source>
        <strain evidence="8">ADurb.Bin276</strain>
    </source>
</reference>
<sequence length="265" mass="30850">MEFIEIFEMKMPVIGLGTWNLRGKECFEATISALEIGYRHIDTAEMYENESEIGEAITQSLVPRNEIFLTTKVWSTHLQYQDVIHSLENSLKKLKTDYVDLLLIHWPNPNISLSETFKAMNYLKNKEMLKFIGLSNFNKDLLMKAQKISFLPIMNVQVEYHPFLDQKSILSYCQKNNISLTAYCPIARGRDLNNPTLEKIASKYEKTVPQIMLRWLIQQKNVVAIPKAKSAEHQKLNFDIFDFQLSSDDMYTIFQLNRGQRLVKG</sequence>
<comment type="similarity">
    <text evidence="1">Belongs to the aldo/keto reductase family.</text>
</comment>
<evidence type="ECO:0000256" key="6">
    <source>
        <dbReference type="PIRSR" id="PIRSR000097-3"/>
    </source>
</evidence>
<dbReference type="InterPro" id="IPR020471">
    <property type="entry name" value="AKR"/>
</dbReference>
<evidence type="ECO:0000256" key="5">
    <source>
        <dbReference type="PIRSR" id="PIRSR000097-2"/>
    </source>
</evidence>
<dbReference type="PANTHER" id="PTHR43827:SF3">
    <property type="entry name" value="NADP-DEPENDENT OXIDOREDUCTASE DOMAIN-CONTAINING PROTEIN"/>
    <property type="match status" value="1"/>
</dbReference>
<dbReference type="AlphaFoldDB" id="A0A1V5SJ56"/>
<dbReference type="PROSITE" id="PS00798">
    <property type="entry name" value="ALDOKETO_REDUCTASE_1"/>
    <property type="match status" value="1"/>
</dbReference>
<dbReference type="InterPro" id="IPR018170">
    <property type="entry name" value="Aldo/ket_reductase_CS"/>
</dbReference>
<dbReference type="EC" id="1.-.-.-" evidence="8"/>
<feature type="domain" description="NADP-dependent oxidoreductase" evidence="7">
    <location>
        <begin position="14"/>
        <end position="256"/>
    </location>
</feature>
<evidence type="ECO:0000256" key="3">
    <source>
        <dbReference type="ARBA" id="ARBA00023002"/>
    </source>
</evidence>
<dbReference type="EMBL" id="MWBQ01000231">
    <property type="protein sequence ID" value="OQA54012.1"/>
    <property type="molecule type" value="Genomic_DNA"/>
</dbReference>
<dbReference type="InterPro" id="IPR036812">
    <property type="entry name" value="NAD(P)_OxRdtase_dom_sf"/>
</dbReference>
<feature type="active site" description="Proton donor" evidence="4">
    <location>
        <position position="47"/>
    </location>
</feature>
<dbReference type="PRINTS" id="PR00069">
    <property type="entry name" value="ALDKETRDTASE"/>
</dbReference>
<dbReference type="Pfam" id="PF00248">
    <property type="entry name" value="Aldo_ket_red"/>
    <property type="match status" value="1"/>
</dbReference>
<dbReference type="PIRSF" id="PIRSF000097">
    <property type="entry name" value="AKR"/>
    <property type="match status" value="1"/>
</dbReference>
<comment type="caution">
    <text evidence="8">The sequence shown here is derived from an EMBL/GenBank/DDBJ whole genome shotgun (WGS) entry which is preliminary data.</text>
</comment>
<proteinExistence type="inferred from homology"/>